<dbReference type="InterPro" id="IPR008978">
    <property type="entry name" value="HSP20-like_chaperone"/>
</dbReference>
<feature type="compositionally biased region" description="Basic residues" evidence="8">
    <location>
        <begin position="321"/>
        <end position="345"/>
    </location>
</feature>
<dbReference type="EMBL" id="WHWB01034610">
    <property type="protein sequence ID" value="KAJ7407325.1"/>
    <property type="molecule type" value="Genomic_DNA"/>
</dbReference>
<dbReference type="InterPro" id="IPR052109">
    <property type="entry name" value="SRRM_Domain-Containing"/>
</dbReference>
<dbReference type="InterPro" id="IPR002068">
    <property type="entry name" value="A-crystallin/Hsp20_dom"/>
</dbReference>
<evidence type="ECO:0000256" key="8">
    <source>
        <dbReference type="SAM" id="MobiDB-lite"/>
    </source>
</evidence>
<dbReference type="InterPro" id="IPR022383">
    <property type="entry name" value="Lactate/malate_DH_C"/>
</dbReference>
<feature type="compositionally biased region" description="Basic residues" evidence="8">
    <location>
        <begin position="301"/>
        <end position="314"/>
    </location>
</feature>
<dbReference type="Proteomes" id="UP001145742">
    <property type="component" value="Unassembled WGS sequence"/>
</dbReference>
<evidence type="ECO:0000256" key="3">
    <source>
        <dbReference type="ARBA" id="ARBA00022553"/>
    </source>
</evidence>
<sequence>MLSRLGSATATALRRGIATSAQGLDPARVTVPVIGGHAGKTIIPLISQCTPKVEFPQDQLEKLTARIQEAGTEVVQAKAGAGSATLSMAYAGARFVFSLLDAMGGKQGVVECAFVKSDVTESPYFSTPLQLGAIMALYNNGADVPSPQEASNGFSQPGASGTWHKGEEEVRLVEPSMVKKAHREILDHERKRRVELKCMELQEMMEEQGYSEEEIRQKVGTFRQMLMEKEGVLTREDQHGRQIVIENHHGEDGEEYAVEYPDYGEGCLLQCDCSAECYREDSAHREYRLKRRSSSSTSPPPKKKKKKKSGHRRSRSESGSRKKRRHRSRSPKNKRKEKNKDRKRSRSESPAWRSHRRSSCSSHSASLSSDDSGSKSPGREKDNEPRTRHGDPDPARARRRSRSYSPIRKRRRDSPSFMEPRRITRPLHKPPVAAPLAAPHTMAERRVPFTFLRSPSWDPFRDWYHGSRLFDQSFGMPHIPEDWYKWPSGSAWPGYFRLLPRESALMPAPGSPFGTALTRQLSSGISEIRQTADSWKVTLDVNHFAPEELVVKTKDNIVEITGKHEEKQDEHGFISRCFTRKYTLPPGVEATAVRSSLSPDGMLTVEAPLPKPAIQSAEITIPVTVESQAKEPAKK</sequence>
<organism evidence="10 11">
    <name type="scientific">Willisornis vidua</name>
    <name type="common">Xingu scale-backed antbird</name>
    <dbReference type="NCBI Taxonomy" id="1566151"/>
    <lineage>
        <taxon>Eukaryota</taxon>
        <taxon>Metazoa</taxon>
        <taxon>Chordata</taxon>
        <taxon>Craniata</taxon>
        <taxon>Vertebrata</taxon>
        <taxon>Euteleostomi</taxon>
        <taxon>Archelosauria</taxon>
        <taxon>Archosauria</taxon>
        <taxon>Dinosauria</taxon>
        <taxon>Saurischia</taxon>
        <taxon>Theropoda</taxon>
        <taxon>Coelurosauria</taxon>
        <taxon>Aves</taxon>
        <taxon>Neognathae</taxon>
        <taxon>Neoaves</taxon>
        <taxon>Telluraves</taxon>
        <taxon>Australaves</taxon>
        <taxon>Passeriformes</taxon>
        <taxon>Thamnophilidae</taxon>
        <taxon>Willisornis</taxon>
    </lineage>
</organism>
<feature type="compositionally biased region" description="Basic residues" evidence="8">
    <location>
        <begin position="397"/>
        <end position="412"/>
    </location>
</feature>
<protein>
    <recommendedName>
        <fullName evidence="2">Heat shock protein beta-1</fullName>
    </recommendedName>
    <alternativeName>
        <fullName evidence="5">Heat shock 27 kDa protein</fullName>
    </alternativeName>
</protein>
<dbReference type="Pfam" id="PF15230">
    <property type="entry name" value="SRRM_C"/>
    <property type="match status" value="1"/>
</dbReference>
<dbReference type="PRINTS" id="PR00299">
    <property type="entry name" value="ACRYSTALLIN"/>
</dbReference>
<dbReference type="InterPro" id="IPR013170">
    <property type="entry name" value="mRNA_splic_Cwf21_dom"/>
</dbReference>
<name>A0ABQ9CQM5_9PASS</name>
<comment type="caution">
    <text evidence="10">The sequence shown here is derived from an EMBL/GenBank/DDBJ whole genome shotgun (WGS) entry which is preliminary data.</text>
</comment>
<dbReference type="InterPro" id="IPR037876">
    <property type="entry name" value="ACD_HspB1"/>
</dbReference>
<evidence type="ECO:0000313" key="11">
    <source>
        <dbReference type="Proteomes" id="UP001145742"/>
    </source>
</evidence>
<dbReference type="CDD" id="cd06475">
    <property type="entry name" value="ACD_HspB1_like"/>
    <property type="match status" value="1"/>
</dbReference>
<dbReference type="PROSITE" id="PS01031">
    <property type="entry name" value="SHSP"/>
    <property type="match status" value="1"/>
</dbReference>
<dbReference type="InterPro" id="IPR001436">
    <property type="entry name" value="Alpha-crystallin/sHSP_animal"/>
</dbReference>
<dbReference type="Gene3D" id="2.60.40.790">
    <property type="match status" value="1"/>
</dbReference>
<dbReference type="PANTHER" id="PTHR34755">
    <property type="entry name" value="SERINE/ARGININE REPETITIVE MATRIX PROTEIN 3-RELATED"/>
    <property type="match status" value="1"/>
</dbReference>
<evidence type="ECO:0000259" key="9">
    <source>
        <dbReference type="PROSITE" id="PS01031"/>
    </source>
</evidence>
<keyword evidence="4" id="KW-0963">Cytoplasm</keyword>
<dbReference type="Gene3D" id="3.90.110.10">
    <property type="entry name" value="Lactate dehydrogenase/glycoside hydrolase, family 4, C-terminal"/>
    <property type="match status" value="1"/>
</dbReference>
<feature type="compositionally biased region" description="Basic and acidic residues" evidence="8">
    <location>
        <begin position="377"/>
        <end position="396"/>
    </location>
</feature>
<evidence type="ECO:0000256" key="7">
    <source>
        <dbReference type="RuleBase" id="RU003616"/>
    </source>
</evidence>
<dbReference type="Pfam" id="PF00011">
    <property type="entry name" value="HSP20"/>
    <property type="match status" value="1"/>
</dbReference>
<dbReference type="InterPro" id="IPR029360">
    <property type="entry name" value="SRRM_C"/>
</dbReference>
<dbReference type="SUPFAM" id="SSF49764">
    <property type="entry name" value="HSP20-like chaperones"/>
    <property type="match status" value="1"/>
</dbReference>
<dbReference type="SUPFAM" id="SSF56327">
    <property type="entry name" value="LDH C-terminal domain-like"/>
    <property type="match status" value="1"/>
</dbReference>
<proteinExistence type="inferred from homology"/>
<evidence type="ECO:0000256" key="5">
    <source>
        <dbReference type="ARBA" id="ARBA00032073"/>
    </source>
</evidence>
<dbReference type="Pfam" id="PF02866">
    <property type="entry name" value="Ldh_1_C"/>
    <property type="match status" value="1"/>
</dbReference>
<comment type="similarity">
    <text evidence="6 7">Belongs to the small heat shock protein (HSP20) family.</text>
</comment>
<dbReference type="CDD" id="cd21376">
    <property type="entry name" value="cwf21_SRRM3"/>
    <property type="match status" value="1"/>
</dbReference>
<dbReference type="PANTHER" id="PTHR34755:SF2">
    <property type="entry name" value="SERINE_ARGININE REPETITIVE MATRIX PROTEIN 3"/>
    <property type="match status" value="1"/>
</dbReference>
<accession>A0ABQ9CQM5</accession>
<evidence type="ECO:0000256" key="4">
    <source>
        <dbReference type="ARBA" id="ARBA00023212"/>
    </source>
</evidence>
<feature type="domain" description="SHSP" evidence="9">
    <location>
        <begin position="516"/>
        <end position="624"/>
    </location>
</feature>
<dbReference type="InterPro" id="IPR047489">
    <property type="entry name" value="SRRM3_cwf21"/>
</dbReference>
<dbReference type="InterPro" id="IPR015955">
    <property type="entry name" value="Lactate_DH/Glyco_Ohase_4_C"/>
</dbReference>
<dbReference type="Pfam" id="PF08312">
    <property type="entry name" value="cwf21"/>
    <property type="match status" value="1"/>
</dbReference>
<comment type="subcellular location">
    <subcellularLocation>
        <location evidence="1">Cytoplasm</location>
        <location evidence="1">Cytoskeleton</location>
        <location evidence="1">Spindle</location>
    </subcellularLocation>
</comment>
<reference evidence="10" key="1">
    <citation type="submission" date="2019-10" db="EMBL/GenBank/DDBJ databases">
        <authorList>
            <person name="Soares A.E.R."/>
            <person name="Aleixo A."/>
            <person name="Schneider P."/>
            <person name="Miyaki C.Y."/>
            <person name="Schneider M.P."/>
            <person name="Mello C."/>
            <person name="Vasconcelos A.T.R."/>
        </authorList>
    </citation>
    <scope>NUCLEOTIDE SEQUENCE</scope>
    <source>
        <tissue evidence="10">Muscle</tissue>
    </source>
</reference>
<evidence type="ECO:0000256" key="2">
    <source>
        <dbReference type="ARBA" id="ARBA00018962"/>
    </source>
</evidence>
<evidence type="ECO:0000256" key="1">
    <source>
        <dbReference type="ARBA" id="ARBA00004186"/>
    </source>
</evidence>
<feature type="region of interest" description="Disordered" evidence="8">
    <location>
        <begin position="286"/>
        <end position="433"/>
    </location>
</feature>
<evidence type="ECO:0000313" key="10">
    <source>
        <dbReference type="EMBL" id="KAJ7407325.1"/>
    </source>
</evidence>
<dbReference type="Gene3D" id="6.10.140.420">
    <property type="match status" value="1"/>
</dbReference>
<keyword evidence="11" id="KW-1185">Reference proteome</keyword>
<keyword evidence="4" id="KW-0206">Cytoskeleton</keyword>
<evidence type="ECO:0000256" key="6">
    <source>
        <dbReference type="PROSITE-ProRule" id="PRU00285"/>
    </source>
</evidence>
<feature type="compositionally biased region" description="Low complexity" evidence="8">
    <location>
        <begin position="359"/>
        <end position="376"/>
    </location>
</feature>
<dbReference type="SMART" id="SM01115">
    <property type="entry name" value="cwf21"/>
    <property type="match status" value="1"/>
</dbReference>
<gene>
    <name evidence="10" type="ORF">WISP_127324</name>
</gene>
<keyword evidence="3" id="KW-0597">Phosphoprotein</keyword>